<protein>
    <submittedName>
        <fullName evidence="1">Uncharacterized protein</fullName>
    </submittedName>
</protein>
<evidence type="ECO:0000313" key="2">
    <source>
        <dbReference type="Proteomes" id="UP000288669"/>
    </source>
</evidence>
<reference evidence="1 2" key="1">
    <citation type="submission" date="2017-05" db="EMBL/GenBank/DDBJ databases">
        <title>Vagococcus spp. assemblies.</title>
        <authorList>
            <person name="Gulvik C.A."/>
        </authorList>
    </citation>
    <scope>NUCLEOTIDE SEQUENCE [LARGE SCALE GENOMIC DNA]</scope>
    <source>
        <strain evidence="1 2">DSM 24756</strain>
    </source>
</reference>
<dbReference type="AlphaFoldDB" id="A0A430AI93"/>
<proteinExistence type="predicted"/>
<evidence type="ECO:0000313" key="1">
    <source>
        <dbReference type="EMBL" id="RSU07758.1"/>
    </source>
</evidence>
<sequence>MSLMLSEKEFGKYLNKNANGHHFELGKSLISVNIVHATPVMSCLYLGESFFFAARYNQQYGVFTDPLLIERKQIVSTVIHTKLMNAELQVQTNLPIAKDSKDCLELKMNISKLTPVKWHKENLKTLSQREEFVEKS</sequence>
<accession>A0A430AI93</accession>
<gene>
    <name evidence="1" type="ORF">CBF30_00520</name>
</gene>
<dbReference type="OrthoDB" id="2290714at2"/>
<keyword evidence="2" id="KW-1185">Reference proteome</keyword>
<comment type="caution">
    <text evidence="1">The sequence shown here is derived from an EMBL/GenBank/DDBJ whole genome shotgun (WGS) entry which is preliminary data.</text>
</comment>
<dbReference type="RefSeq" id="WP_126821689.1">
    <property type="nucleotide sequence ID" value="NZ_JBHLWU010000001.1"/>
</dbReference>
<dbReference type="EMBL" id="NGJZ01000001">
    <property type="protein sequence ID" value="RSU07758.1"/>
    <property type="molecule type" value="Genomic_DNA"/>
</dbReference>
<name>A0A430AI93_9ENTE</name>
<organism evidence="1 2">
    <name type="scientific">Vagococcus entomophilus</name>
    <dbReference type="NCBI Taxonomy" id="1160095"/>
    <lineage>
        <taxon>Bacteria</taxon>
        <taxon>Bacillati</taxon>
        <taxon>Bacillota</taxon>
        <taxon>Bacilli</taxon>
        <taxon>Lactobacillales</taxon>
        <taxon>Enterococcaceae</taxon>
        <taxon>Vagococcus</taxon>
    </lineage>
</organism>
<dbReference type="Proteomes" id="UP000288669">
    <property type="component" value="Unassembled WGS sequence"/>
</dbReference>